<dbReference type="Pfam" id="PF00067">
    <property type="entry name" value="p450"/>
    <property type="match status" value="1"/>
</dbReference>
<evidence type="ECO:0000256" key="2">
    <source>
        <dbReference type="ARBA" id="ARBA00010617"/>
    </source>
</evidence>
<dbReference type="SUPFAM" id="SSF48264">
    <property type="entry name" value="Cytochrome P450"/>
    <property type="match status" value="1"/>
</dbReference>
<sequence length="452" mass="51054">MLHSATVKPQNLTFLAMVVCALDLVLTLVAGAILHLFYNYFRLKSIPGPVLASVSDLWQIQAQKSSGYGRRLADLHLRYGGVVRLGPNTVSLGHVGDIASVYRGWLIDELHSYSRGPFSGQQEMLQGEGAIDESLRKIIATIRRHGTVDLMTSLRLFAEEFMFRFLDYPNQHTTAARTPNVQHPSTQPTTPFFATIEELLLRGPVSILKRERLSCNSSGTDVPPTAAIYENEFTSTRIKETRCLLLESSILDAGMESIRTTFVSIFAFLLSNPTVMSRLRNQIDTTPRGWDKSHVPYWGDLEQIPYLDAIMKETMRIVLLQSPQLDLRLTAFPDISLPILPGTKLSWHPYGILCNHSIYGADADIFRPERWLVTNPRRREIMDECLLPFSVCMQGYPKLEGAWLELKKAVVVLLREFDLRLLETEERSGGLESLGPPIPPFMMVRFTPRIPI</sequence>
<dbReference type="Proteomes" id="UP001610335">
    <property type="component" value="Unassembled WGS sequence"/>
</dbReference>
<comment type="cofactor">
    <cofactor evidence="1">
        <name>heme</name>
        <dbReference type="ChEBI" id="CHEBI:30413"/>
    </cofactor>
</comment>
<accession>A0ABR4HPU6</accession>
<name>A0ABR4HPU6_9EURO</name>
<gene>
    <name evidence="7" type="ORF">BDW59DRAFT_165911</name>
</gene>
<dbReference type="PANTHER" id="PTHR24305:SF235">
    <property type="entry name" value="CYTOCHROME P450 MONOOXYGENASE APDB-RELATED"/>
    <property type="match status" value="1"/>
</dbReference>
<comment type="similarity">
    <text evidence="2">Belongs to the cytochrome P450 family.</text>
</comment>
<evidence type="ECO:0000256" key="1">
    <source>
        <dbReference type="ARBA" id="ARBA00001971"/>
    </source>
</evidence>
<dbReference type="InterPro" id="IPR036396">
    <property type="entry name" value="Cyt_P450_sf"/>
</dbReference>
<evidence type="ECO:0000256" key="6">
    <source>
        <dbReference type="SAM" id="Phobius"/>
    </source>
</evidence>
<keyword evidence="6" id="KW-0472">Membrane</keyword>
<keyword evidence="3" id="KW-0479">Metal-binding</keyword>
<evidence type="ECO:0000256" key="3">
    <source>
        <dbReference type="ARBA" id="ARBA00022723"/>
    </source>
</evidence>
<keyword evidence="6" id="KW-0812">Transmembrane</keyword>
<keyword evidence="6" id="KW-1133">Transmembrane helix</keyword>
<evidence type="ECO:0000256" key="4">
    <source>
        <dbReference type="ARBA" id="ARBA00023002"/>
    </source>
</evidence>
<evidence type="ECO:0000256" key="5">
    <source>
        <dbReference type="ARBA" id="ARBA00023004"/>
    </source>
</evidence>
<dbReference type="EMBL" id="JBFXLS010000091">
    <property type="protein sequence ID" value="KAL2817504.1"/>
    <property type="molecule type" value="Genomic_DNA"/>
</dbReference>
<evidence type="ECO:0000313" key="8">
    <source>
        <dbReference type="Proteomes" id="UP001610335"/>
    </source>
</evidence>
<evidence type="ECO:0000313" key="7">
    <source>
        <dbReference type="EMBL" id="KAL2817504.1"/>
    </source>
</evidence>
<comment type="caution">
    <text evidence="7">The sequence shown here is derived from an EMBL/GenBank/DDBJ whole genome shotgun (WGS) entry which is preliminary data.</text>
</comment>
<keyword evidence="8" id="KW-1185">Reference proteome</keyword>
<feature type="transmembrane region" description="Helical" evidence="6">
    <location>
        <begin position="12"/>
        <end position="38"/>
    </location>
</feature>
<keyword evidence="4" id="KW-0560">Oxidoreductase</keyword>
<protein>
    <submittedName>
        <fullName evidence="7">Cytochrome P450</fullName>
    </submittedName>
</protein>
<dbReference type="InterPro" id="IPR050121">
    <property type="entry name" value="Cytochrome_P450_monoxygenase"/>
</dbReference>
<dbReference type="Gene3D" id="1.10.630.10">
    <property type="entry name" value="Cytochrome P450"/>
    <property type="match status" value="1"/>
</dbReference>
<proteinExistence type="inferred from homology"/>
<organism evidence="7 8">
    <name type="scientific">Aspergillus cavernicola</name>
    <dbReference type="NCBI Taxonomy" id="176166"/>
    <lineage>
        <taxon>Eukaryota</taxon>
        <taxon>Fungi</taxon>
        <taxon>Dikarya</taxon>
        <taxon>Ascomycota</taxon>
        <taxon>Pezizomycotina</taxon>
        <taxon>Eurotiomycetes</taxon>
        <taxon>Eurotiomycetidae</taxon>
        <taxon>Eurotiales</taxon>
        <taxon>Aspergillaceae</taxon>
        <taxon>Aspergillus</taxon>
        <taxon>Aspergillus subgen. Nidulantes</taxon>
    </lineage>
</organism>
<dbReference type="InterPro" id="IPR001128">
    <property type="entry name" value="Cyt_P450"/>
</dbReference>
<dbReference type="PANTHER" id="PTHR24305">
    <property type="entry name" value="CYTOCHROME P450"/>
    <property type="match status" value="1"/>
</dbReference>
<reference evidence="7 8" key="1">
    <citation type="submission" date="2024-07" db="EMBL/GenBank/DDBJ databases">
        <title>Section-level genome sequencing and comparative genomics of Aspergillus sections Usti and Cavernicolus.</title>
        <authorList>
            <consortium name="Lawrence Berkeley National Laboratory"/>
            <person name="Nybo J.L."/>
            <person name="Vesth T.C."/>
            <person name="Theobald S."/>
            <person name="Frisvad J.C."/>
            <person name="Larsen T.O."/>
            <person name="Kjaerboelling I."/>
            <person name="Rothschild-Mancinelli K."/>
            <person name="Lyhne E.K."/>
            <person name="Kogle M.E."/>
            <person name="Barry K."/>
            <person name="Clum A."/>
            <person name="Na H."/>
            <person name="Ledsgaard L."/>
            <person name="Lin J."/>
            <person name="Lipzen A."/>
            <person name="Kuo A."/>
            <person name="Riley R."/>
            <person name="Mondo S."/>
            <person name="LaButti K."/>
            <person name="Haridas S."/>
            <person name="Pangalinan J."/>
            <person name="Salamov A.A."/>
            <person name="Simmons B.A."/>
            <person name="Magnuson J.K."/>
            <person name="Chen J."/>
            <person name="Drula E."/>
            <person name="Henrissat B."/>
            <person name="Wiebenga A."/>
            <person name="Lubbers R.J."/>
            <person name="Gomes A.C."/>
            <person name="Makela M.R."/>
            <person name="Stajich J."/>
            <person name="Grigoriev I.V."/>
            <person name="Mortensen U.H."/>
            <person name="De vries R.P."/>
            <person name="Baker S.E."/>
            <person name="Andersen M.R."/>
        </authorList>
    </citation>
    <scope>NUCLEOTIDE SEQUENCE [LARGE SCALE GENOMIC DNA]</scope>
    <source>
        <strain evidence="7 8">CBS 600.67</strain>
    </source>
</reference>
<keyword evidence="5" id="KW-0408">Iron</keyword>